<evidence type="ECO:0000313" key="1">
    <source>
        <dbReference type="EMBL" id="CAB4130447.1"/>
    </source>
</evidence>
<name>A0A6J5LBH2_9CAUD</name>
<gene>
    <name evidence="1" type="ORF">UFOVP119_71</name>
</gene>
<protein>
    <submittedName>
        <fullName evidence="1">Uncharacterized protein</fullName>
    </submittedName>
</protein>
<organism evidence="1">
    <name type="scientific">uncultured Caudovirales phage</name>
    <dbReference type="NCBI Taxonomy" id="2100421"/>
    <lineage>
        <taxon>Viruses</taxon>
        <taxon>Duplodnaviria</taxon>
        <taxon>Heunggongvirae</taxon>
        <taxon>Uroviricota</taxon>
        <taxon>Caudoviricetes</taxon>
        <taxon>Peduoviridae</taxon>
        <taxon>Maltschvirus</taxon>
        <taxon>Maltschvirus maltsch</taxon>
    </lineage>
</organism>
<dbReference type="EMBL" id="LR796238">
    <property type="protein sequence ID" value="CAB4130447.1"/>
    <property type="molecule type" value="Genomic_DNA"/>
</dbReference>
<sequence length="83" mass="8447">MAAFLKAVLAKALPSWTIWTGIGWAVLSQLPDVLNTVVGWVGPASPALAAKVVAATMIVARLKSIVGPVLSDLGVDTGTPPAK</sequence>
<accession>A0A6J5LBH2</accession>
<reference evidence="1" key="1">
    <citation type="submission" date="2020-04" db="EMBL/GenBank/DDBJ databases">
        <authorList>
            <person name="Chiriac C."/>
            <person name="Salcher M."/>
            <person name="Ghai R."/>
            <person name="Kavagutti S V."/>
        </authorList>
    </citation>
    <scope>NUCLEOTIDE SEQUENCE</scope>
</reference>
<proteinExistence type="predicted"/>